<protein>
    <submittedName>
        <fullName evidence="1">Uncharacterized protein</fullName>
    </submittedName>
</protein>
<sequence>MDTTKNNAKEHRSDSFRKFELEKLLESIHNFSDEINDAVFGIYVSPHYKYDIYPAGAASMCASGFIKVVDLNYPEGEIIRVYEGPDQGHTIKVLEYNRSNKELCLYRKGDWEEKLIDLFDRSGVL</sequence>
<dbReference type="EMBL" id="JADFAQ010000018">
    <property type="protein sequence ID" value="MBE5727989.1"/>
    <property type="molecule type" value="Genomic_DNA"/>
</dbReference>
<dbReference type="Proteomes" id="UP000763484">
    <property type="component" value="Unassembled WGS sequence"/>
</dbReference>
<name>A0A8T3UUE4_9ARCH</name>
<proteinExistence type="predicted"/>
<evidence type="ECO:0000313" key="1">
    <source>
        <dbReference type="EMBL" id="MBE5727989.1"/>
    </source>
</evidence>
<dbReference type="AlphaFoldDB" id="A0A8T3UUE4"/>
<comment type="caution">
    <text evidence="1">The sequence shown here is derived from an EMBL/GenBank/DDBJ whole genome shotgun (WGS) entry which is preliminary data.</text>
</comment>
<organism evidence="1 2">
    <name type="scientific">Candidatus Acidifodinimicrobium mancum</name>
    <dbReference type="NCBI Taxonomy" id="2898728"/>
    <lineage>
        <taxon>Archaea</taxon>
        <taxon>Candidatus Parvarchaeota</taxon>
        <taxon>Candidatus Acidifodinimicrobiaceae</taxon>
        <taxon>Candidatus Acidifodinimicrobium</taxon>
    </lineage>
</organism>
<evidence type="ECO:0000313" key="2">
    <source>
        <dbReference type="Proteomes" id="UP000763484"/>
    </source>
</evidence>
<gene>
    <name evidence="1" type="ORF">IHE50_01055</name>
</gene>
<reference evidence="1 2" key="1">
    <citation type="submission" date="2020-09" db="EMBL/GenBank/DDBJ databases">
        <title>Genomic characterization of a novel Parvarchaeota family in acid mine drainage sediments.</title>
        <authorList>
            <person name="Luo Z.-H."/>
        </authorList>
    </citation>
    <scope>NUCLEOTIDE SEQUENCE [LARGE SCALE GENOMIC DNA]</scope>
    <source>
        <strain evidence="1">TL1-5_bins.178</strain>
    </source>
</reference>
<accession>A0A8T3UUE4</accession>